<proteinExistence type="predicted"/>
<dbReference type="EMBL" id="CP119075">
    <property type="protein sequence ID" value="WED64266.1"/>
    <property type="molecule type" value="Genomic_DNA"/>
</dbReference>
<dbReference type="KEGG" id="slom:PXH66_18165"/>
<feature type="domain" description="PKD/Chitinase" evidence="1">
    <location>
        <begin position="318"/>
        <end position="395"/>
    </location>
</feature>
<dbReference type="InterPro" id="IPR013783">
    <property type="entry name" value="Ig-like_fold"/>
</dbReference>
<dbReference type="Pfam" id="PF18911">
    <property type="entry name" value="PKD_4"/>
    <property type="match status" value="1"/>
</dbReference>
<dbReference type="Gene3D" id="2.60.40.10">
    <property type="entry name" value="Immunoglobulins"/>
    <property type="match status" value="1"/>
</dbReference>
<accession>A0AAF0CN82</accession>
<organism evidence="2 3">
    <name type="scientific">Synoicihabitans lomoniglobus</name>
    <dbReference type="NCBI Taxonomy" id="2909285"/>
    <lineage>
        <taxon>Bacteria</taxon>
        <taxon>Pseudomonadati</taxon>
        <taxon>Verrucomicrobiota</taxon>
        <taxon>Opitutia</taxon>
        <taxon>Opitutales</taxon>
        <taxon>Opitutaceae</taxon>
        <taxon>Synoicihabitans</taxon>
    </lineage>
</organism>
<keyword evidence="3" id="KW-1185">Reference proteome</keyword>
<dbReference type="CDD" id="cd00146">
    <property type="entry name" value="PKD"/>
    <property type="match status" value="1"/>
</dbReference>
<dbReference type="RefSeq" id="WP_330931069.1">
    <property type="nucleotide sequence ID" value="NZ_CP119075.1"/>
</dbReference>
<dbReference type="SUPFAM" id="SSF49299">
    <property type="entry name" value="PKD domain"/>
    <property type="match status" value="1"/>
</dbReference>
<evidence type="ECO:0000259" key="1">
    <source>
        <dbReference type="SMART" id="SM00089"/>
    </source>
</evidence>
<dbReference type="AlphaFoldDB" id="A0AAF0CN82"/>
<reference evidence="2" key="1">
    <citation type="submission" date="2023-03" db="EMBL/GenBank/DDBJ databases">
        <title>Lomoglobus Profundus gen. nov., sp. nov., a novel member of the phylum Verrucomicrobia, isolated from deep-marine sediment of South China Sea.</title>
        <authorList>
            <person name="Ahmad T."/>
            <person name="Ishaq S.E."/>
            <person name="Wang F."/>
        </authorList>
    </citation>
    <scope>NUCLEOTIDE SEQUENCE</scope>
    <source>
        <strain evidence="2">LMO-M01</strain>
    </source>
</reference>
<evidence type="ECO:0000313" key="3">
    <source>
        <dbReference type="Proteomes" id="UP001218638"/>
    </source>
</evidence>
<dbReference type="InterPro" id="IPR022409">
    <property type="entry name" value="PKD/Chitinase_dom"/>
</dbReference>
<dbReference type="SMART" id="SM00089">
    <property type="entry name" value="PKD"/>
    <property type="match status" value="1"/>
</dbReference>
<dbReference type="InterPro" id="IPR035986">
    <property type="entry name" value="PKD_dom_sf"/>
</dbReference>
<evidence type="ECO:0000313" key="2">
    <source>
        <dbReference type="EMBL" id="WED64266.1"/>
    </source>
</evidence>
<gene>
    <name evidence="2" type="ORF">PXH66_18165</name>
</gene>
<dbReference type="Proteomes" id="UP001218638">
    <property type="component" value="Chromosome"/>
</dbReference>
<dbReference type="InterPro" id="IPR000601">
    <property type="entry name" value="PKD_dom"/>
</dbReference>
<sequence length="396" mass="44304">MKTLSKRFRPWLTVRRLSRSAAWRPGRPVILAIIHVLCGLAATALEKPETTYPVFQFPRDQIPRIDGETIDWDLVPESYVITRDHMHNTVSRPPAAGDATLAVRVKVGWVAGLNRLYFLYEAEDDYWDFAGPGLRNDTFEIMVDGDASGGPLVGRGREDMWTTEKVGAAASRPEPRISADASHWAVGGVHAQNYHIFTPAVNKDWAMAWGAPTWTKSFPWANAAQSFSFAPGESGKLVLEFWITPFDYAGGEGPTRAVESDLRENKIIGLSWIVIDYDGETPRGFWVLAPQRTSFGQASELCAFQLMPMEPTLLPEIDARWSWQIADMARRVVAFHDESVGEITAWRWDFGDGTTSTERHPIHAYAKTGNYVVALEVTGPAGTARHAKVWDVQFRE</sequence>
<name>A0AAF0CN82_9BACT</name>
<protein>
    <submittedName>
        <fullName evidence="2">PKD domain-containing protein</fullName>
    </submittedName>
</protein>